<dbReference type="Pfam" id="PF01329">
    <property type="entry name" value="Pterin_4a"/>
    <property type="match status" value="1"/>
</dbReference>
<protein>
    <recommendedName>
        <fullName evidence="4">Putative pterin-4-alpha-carbinolamine dehydratase</fullName>
        <ecNumber evidence="3">4.2.1.96</ecNumber>
    </recommendedName>
</protein>
<sequence>MDGWAVPRDRPDDHRRPEAPLRKARPMSTILTPREASVAAPGWRLLAGQLHLSADFGDFDRAMEFVTAVAEVARTLDHHPDIDIRWSRVHLSVSTHAVGALTNRDVRLATQVSGLLADRGIQPDHARLSAVEIAIDTMDSDAIRPFWAAVLGRPLPKVELPDEEEPDVPDPDALGPRIRFEQLLAPCQVATGCAWTSGCPTTRPSGGSSTPGPRVAAW</sequence>
<gene>
    <name evidence="7" type="ORF">Rai3103_05385</name>
</gene>
<comment type="similarity">
    <text evidence="2">Belongs to the pterin-4-alpha-carbinolamine dehydratase family.</text>
</comment>
<evidence type="ECO:0000313" key="8">
    <source>
        <dbReference type="Proteomes" id="UP000386847"/>
    </source>
</evidence>
<keyword evidence="8" id="KW-1185">Reference proteome</keyword>
<keyword evidence="5" id="KW-0456">Lyase</keyword>
<dbReference type="AlphaFoldDB" id="A0A5Q2F934"/>
<feature type="region of interest" description="Disordered" evidence="6">
    <location>
        <begin position="1"/>
        <end position="24"/>
    </location>
</feature>
<dbReference type="Proteomes" id="UP000386847">
    <property type="component" value="Chromosome"/>
</dbReference>
<dbReference type="KEGG" id="rain:Rai3103_05385"/>
<dbReference type="Gene3D" id="3.30.1360.20">
    <property type="entry name" value="Transcriptional coactivator/pterin dehydratase"/>
    <property type="match status" value="1"/>
</dbReference>
<dbReference type="PANTHER" id="PTHR12599:SF0">
    <property type="entry name" value="PTERIN-4-ALPHA-CARBINOLAMINE DEHYDRATASE"/>
    <property type="match status" value="1"/>
</dbReference>
<organism evidence="7 8">
    <name type="scientific">Raineyella fluvialis</name>
    <dbReference type="NCBI Taxonomy" id="2662261"/>
    <lineage>
        <taxon>Bacteria</taxon>
        <taxon>Bacillati</taxon>
        <taxon>Actinomycetota</taxon>
        <taxon>Actinomycetes</taxon>
        <taxon>Propionibacteriales</taxon>
        <taxon>Propionibacteriaceae</taxon>
        <taxon>Raineyella</taxon>
    </lineage>
</organism>
<evidence type="ECO:0000256" key="5">
    <source>
        <dbReference type="ARBA" id="ARBA00023239"/>
    </source>
</evidence>
<dbReference type="InterPro" id="IPR001533">
    <property type="entry name" value="Pterin_deHydtase"/>
</dbReference>
<dbReference type="CDD" id="cd00488">
    <property type="entry name" value="PCD_DCoH"/>
    <property type="match status" value="1"/>
</dbReference>
<accession>A0A5Q2F934</accession>
<evidence type="ECO:0000256" key="2">
    <source>
        <dbReference type="ARBA" id="ARBA00006472"/>
    </source>
</evidence>
<comment type="catalytic activity">
    <reaction evidence="1">
        <text>(4aS,6R)-4a-hydroxy-L-erythro-5,6,7,8-tetrahydrobiopterin = (6R)-L-erythro-6,7-dihydrobiopterin + H2O</text>
        <dbReference type="Rhea" id="RHEA:11920"/>
        <dbReference type="ChEBI" id="CHEBI:15377"/>
        <dbReference type="ChEBI" id="CHEBI:15642"/>
        <dbReference type="ChEBI" id="CHEBI:43120"/>
        <dbReference type="EC" id="4.2.1.96"/>
    </reaction>
</comment>
<evidence type="ECO:0000313" key="7">
    <source>
        <dbReference type="EMBL" id="QGF23188.1"/>
    </source>
</evidence>
<dbReference type="InterPro" id="IPR036428">
    <property type="entry name" value="PCD_sf"/>
</dbReference>
<dbReference type="GO" id="GO:0006729">
    <property type="term" value="P:tetrahydrobiopterin biosynthetic process"/>
    <property type="evidence" value="ECO:0007669"/>
    <property type="project" value="InterPro"/>
</dbReference>
<evidence type="ECO:0000256" key="6">
    <source>
        <dbReference type="SAM" id="MobiDB-lite"/>
    </source>
</evidence>
<reference evidence="7 8" key="1">
    <citation type="submission" date="2019-10" db="EMBL/GenBank/DDBJ databases">
        <title>Genomic analysis of Raineyella sp. CBA3103.</title>
        <authorList>
            <person name="Roh S.W."/>
        </authorList>
    </citation>
    <scope>NUCLEOTIDE SEQUENCE [LARGE SCALE GENOMIC DNA]</scope>
    <source>
        <strain evidence="7 8">CBA3103</strain>
    </source>
</reference>
<evidence type="ECO:0000256" key="3">
    <source>
        <dbReference type="ARBA" id="ARBA00013252"/>
    </source>
</evidence>
<dbReference type="SUPFAM" id="SSF55248">
    <property type="entry name" value="PCD-like"/>
    <property type="match status" value="1"/>
</dbReference>
<feature type="compositionally biased region" description="Basic and acidic residues" evidence="6">
    <location>
        <begin position="7"/>
        <end position="21"/>
    </location>
</feature>
<proteinExistence type="inferred from homology"/>
<evidence type="ECO:0000256" key="1">
    <source>
        <dbReference type="ARBA" id="ARBA00001554"/>
    </source>
</evidence>
<dbReference type="EC" id="4.2.1.96" evidence="3"/>
<evidence type="ECO:0000256" key="4">
    <source>
        <dbReference type="ARBA" id="ARBA00021735"/>
    </source>
</evidence>
<dbReference type="EMBL" id="CP045725">
    <property type="protein sequence ID" value="QGF23188.1"/>
    <property type="molecule type" value="Genomic_DNA"/>
</dbReference>
<dbReference type="PANTHER" id="PTHR12599">
    <property type="entry name" value="PTERIN-4-ALPHA-CARBINOLAMINE DEHYDRATASE"/>
    <property type="match status" value="1"/>
</dbReference>
<dbReference type="GO" id="GO:0008124">
    <property type="term" value="F:4-alpha-hydroxytetrahydrobiopterin dehydratase activity"/>
    <property type="evidence" value="ECO:0007669"/>
    <property type="project" value="UniProtKB-EC"/>
</dbReference>
<name>A0A5Q2F934_9ACTN</name>